<name>C0EQT7_NEIFL</name>
<dbReference type="EMBL" id="ACEN01000102">
    <property type="protein sequence ID" value="EEG32630.1"/>
    <property type="molecule type" value="Genomic_DNA"/>
</dbReference>
<sequence length="79" mass="9175">METTFCATFRANEPLRRLPTKMLTFFDMFFSCLIIKMKTILNFSVIWGSGQGFRRPVKMVYAKITVSLIFQIIMHASDS</sequence>
<comment type="caution">
    <text evidence="2">The sequence shown here is derived from an EMBL/GenBank/DDBJ whole genome shotgun (WGS) entry which is preliminary data.</text>
</comment>
<evidence type="ECO:0000313" key="2">
    <source>
        <dbReference type="EMBL" id="EEG32630.1"/>
    </source>
</evidence>
<dbReference type="AlphaFoldDB" id="C0EQT7"/>
<accession>C0EQT7</accession>
<reference evidence="2 3" key="1">
    <citation type="submission" date="2009-01" db="EMBL/GenBank/DDBJ databases">
        <authorList>
            <person name="Fulton L."/>
            <person name="Clifton S."/>
            <person name="Chinwalla A.T."/>
            <person name="Mitreva M."/>
            <person name="Sodergren E."/>
            <person name="Weinstock G."/>
            <person name="Clifton S."/>
            <person name="Dooling D.J."/>
            <person name="Fulton B."/>
            <person name="Minx P."/>
            <person name="Pepin K.H."/>
            <person name="Johnson M."/>
            <person name="Bhonagiri V."/>
            <person name="Nash W.E."/>
            <person name="Mardis E.R."/>
            <person name="Wilson R.K."/>
        </authorList>
    </citation>
    <scope>NUCLEOTIDE SEQUENCE [LARGE SCALE GENOMIC DNA]</scope>
    <source>
        <strain evidence="2 3">NRL30031/H210</strain>
    </source>
</reference>
<dbReference type="Proteomes" id="UP000004457">
    <property type="component" value="Unassembled WGS sequence"/>
</dbReference>
<feature type="transmembrane region" description="Helical" evidence="1">
    <location>
        <begin position="28"/>
        <end position="48"/>
    </location>
</feature>
<keyword evidence="3" id="KW-1185">Reference proteome</keyword>
<gene>
    <name evidence="2" type="ORF">NEIFLAOT_02336</name>
</gene>
<proteinExistence type="predicted"/>
<feature type="transmembrane region" description="Helical" evidence="1">
    <location>
        <begin position="60"/>
        <end position="77"/>
    </location>
</feature>
<protein>
    <submittedName>
        <fullName evidence="2">Uncharacterized protein</fullName>
    </submittedName>
</protein>
<keyword evidence="1" id="KW-0812">Transmembrane</keyword>
<evidence type="ECO:0000256" key="1">
    <source>
        <dbReference type="SAM" id="Phobius"/>
    </source>
</evidence>
<evidence type="ECO:0000313" key="3">
    <source>
        <dbReference type="Proteomes" id="UP000004457"/>
    </source>
</evidence>
<keyword evidence="1" id="KW-1133">Transmembrane helix</keyword>
<organism evidence="2 3">
    <name type="scientific">Neisseria flavescens NRL30031/H210</name>
    <dbReference type="NCBI Taxonomy" id="546264"/>
    <lineage>
        <taxon>Bacteria</taxon>
        <taxon>Pseudomonadati</taxon>
        <taxon>Pseudomonadota</taxon>
        <taxon>Betaproteobacteria</taxon>
        <taxon>Neisseriales</taxon>
        <taxon>Neisseriaceae</taxon>
        <taxon>Neisseria</taxon>
    </lineage>
</organism>
<keyword evidence="1" id="KW-0472">Membrane</keyword>